<dbReference type="AlphaFoldDB" id="A0A2K0T3Y5"/>
<sequence>MSSSSNGLVAPIKGEHAIAANLNCFYCNNLQFVLNLKAPHRRKPLTAYRMQTRGNPDDYFVIVPTRYLLRDGWSPRNDQGLQDCRYCQFLHDTLNLFFVGPSMNWIKDSMYGWDGLIMAHVRKGFPLVLHCQEAIRRDCRWINLRAEIEVFCHDRSALSTCDFPSMYLALPEQEEIVDDRAFKSFMGLNAQNCRIAPNHMGGDYVIPNKLLHINWNAREIKLQHSPQGPPGAPGVPEMVAYATLSHCWSETDPKFPRLLKSNMRNWLAGIRIDDLPPAIHDTVEVAYRNNVHYLWIESLCITQDDDLDVQVQRPYIGGYFRDSAVTIVAASSASPKDSFLFPLRKDWITKQIEFIAPSGGTATINLRRRYSRQLSPLDAIDESSHKSEHYSFRRTGPLYRQQRCYQEALLGTRVVTFTSAAIDVNCRRHNQCTGGGFTPGNQRMNVFGGLVCAYDDPALYKKRLAKRAETNPFDSMLYTGQRREDTTMWLQAVMQYTARDMTVSPKDKLSGIAGLASMTSMCRQKTQYLSGLWMSNLHEGLVWEVRLRPGQASATRITFPFKNQKAPSFSWASVDAGVHYPEPWNGYFVPDATIKATCALNDIHDPFNDVEGAYLKLRGRVMRCEVSQTLSGPTAGAKGKLSVAHFSMEEKEDGVKIVKTKHVPFVADGSLLMVKNRKWSREHSRKEAACSNCVCRMTEERKLVSEPISCAWRSVPYLTRNHCGFRKKEPKHGQKKISGTAYVLCLGWRTRMDLGLDFARHEHRSFEGLVVTPSLRYPGAYERIGCIRNIPAAAYKKCEQLTITMV</sequence>
<dbReference type="EMBL" id="MTYH01000072">
    <property type="protein sequence ID" value="PNP40238.1"/>
    <property type="molecule type" value="Genomic_DNA"/>
</dbReference>
<evidence type="ECO:0000313" key="2">
    <source>
        <dbReference type="EMBL" id="PNP40238.1"/>
    </source>
</evidence>
<feature type="domain" description="Heterokaryon incompatibility" evidence="1">
    <location>
        <begin position="241"/>
        <end position="344"/>
    </location>
</feature>
<reference evidence="2 3" key="1">
    <citation type="submission" date="2017-02" db="EMBL/GenBank/DDBJ databases">
        <title>Genomes of Trichoderma spp. with biocontrol activity.</title>
        <authorList>
            <person name="Gardiner D."/>
            <person name="Kazan K."/>
            <person name="Vos C."/>
            <person name="Harvey P."/>
        </authorList>
    </citation>
    <scope>NUCLEOTIDE SEQUENCE [LARGE SCALE GENOMIC DNA]</scope>
    <source>
        <strain evidence="2 3">A5MH</strain>
    </source>
</reference>
<evidence type="ECO:0000259" key="1">
    <source>
        <dbReference type="Pfam" id="PF06985"/>
    </source>
</evidence>
<dbReference type="PANTHER" id="PTHR33112">
    <property type="entry name" value="DOMAIN PROTEIN, PUTATIVE-RELATED"/>
    <property type="match status" value="1"/>
</dbReference>
<organism evidence="2 3">
    <name type="scientific">Trichoderma gamsii</name>
    <dbReference type="NCBI Taxonomy" id="398673"/>
    <lineage>
        <taxon>Eukaryota</taxon>
        <taxon>Fungi</taxon>
        <taxon>Dikarya</taxon>
        <taxon>Ascomycota</taxon>
        <taxon>Pezizomycotina</taxon>
        <taxon>Sordariomycetes</taxon>
        <taxon>Hypocreomycetidae</taxon>
        <taxon>Hypocreales</taxon>
        <taxon>Hypocreaceae</taxon>
        <taxon>Trichoderma</taxon>
    </lineage>
</organism>
<dbReference type="InterPro" id="IPR010730">
    <property type="entry name" value="HET"/>
</dbReference>
<gene>
    <name evidence="2" type="ORF">TGAMA5MH_07893</name>
</gene>
<proteinExistence type="predicted"/>
<dbReference type="Pfam" id="PF06985">
    <property type="entry name" value="HET"/>
    <property type="match status" value="1"/>
</dbReference>
<dbReference type="OrthoDB" id="5347061at2759"/>
<dbReference type="Proteomes" id="UP000236546">
    <property type="component" value="Unassembled WGS sequence"/>
</dbReference>
<evidence type="ECO:0000313" key="3">
    <source>
        <dbReference type="Proteomes" id="UP000236546"/>
    </source>
</evidence>
<name>A0A2K0T3Y5_9HYPO</name>
<accession>A0A2K0T3Y5</accession>
<dbReference type="PANTHER" id="PTHR33112:SF9">
    <property type="entry name" value="HETEROKARYON INCOMPATIBILITY DOMAIN-CONTAINING PROTEIN"/>
    <property type="match status" value="1"/>
</dbReference>
<comment type="caution">
    <text evidence="2">The sequence shown here is derived from an EMBL/GenBank/DDBJ whole genome shotgun (WGS) entry which is preliminary data.</text>
</comment>
<protein>
    <recommendedName>
        <fullName evidence="1">Heterokaryon incompatibility domain-containing protein</fullName>
    </recommendedName>
</protein>